<evidence type="ECO:0000313" key="17">
    <source>
        <dbReference type="Proteomes" id="UP000027002"/>
    </source>
</evidence>
<dbReference type="GO" id="GO:0002161">
    <property type="term" value="F:aminoacyl-tRNA deacylase activity"/>
    <property type="evidence" value="ECO:0007669"/>
    <property type="project" value="InterPro"/>
</dbReference>
<dbReference type="SUPFAM" id="SSF47323">
    <property type="entry name" value="Anticodon-binding domain of a subclass of class I aminoacyl-tRNA synthetases"/>
    <property type="match status" value="1"/>
</dbReference>
<dbReference type="InterPro" id="IPR009008">
    <property type="entry name" value="Val/Leu/Ile-tRNA-synth_edit"/>
</dbReference>
<dbReference type="GO" id="GO:0005759">
    <property type="term" value="C:mitochondrial matrix"/>
    <property type="evidence" value="ECO:0007669"/>
    <property type="project" value="UniProtKB-SubCell"/>
</dbReference>
<dbReference type="InterPro" id="IPR014729">
    <property type="entry name" value="Rossmann-like_a/b/a_fold"/>
</dbReference>
<dbReference type="EMBL" id="CP072754">
    <property type="protein sequence ID" value="QUC18869.1"/>
    <property type="molecule type" value="Genomic_DNA"/>
</dbReference>
<evidence type="ECO:0000256" key="11">
    <source>
        <dbReference type="RuleBase" id="RU363035"/>
    </source>
</evidence>
<dbReference type="InterPro" id="IPR015413">
    <property type="entry name" value="Methionyl/Leucyl_tRNA_Synth"/>
</dbReference>
<keyword evidence="8 11" id="KW-0030">Aminoacyl-tRNA synthetase</keyword>
<dbReference type="GO" id="GO:0005524">
    <property type="term" value="F:ATP binding"/>
    <property type="evidence" value="ECO:0007669"/>
    <property type="project" value="UniProtKB-KW"/>
</dbReference>
<dbReference type="RefSeq" id="XP_042996542.1">
    <property type="nucleotide sequence ID" value="XM_043140608.1"/>
</dbReference>
<dbReference type="PROSITE" id="PS00178">
    <property type="entry name" value="AA_TRNA_LIGASE_I"/>
    <property type="match status" value="1"/>
</dbReference>
<dbReference type="GO" id="GO:0032543">
    <property type="term" value="P:mitochondrial translation"/>
    <property type="evidence" value="ECO:0007669"/>
    <property type="project" value="TreeGrafter"/>
</dbReference>
<accession>A0A8E5HPT6</accession>
<dbReference type="InterPro" id="IPR002300">
    <property type="entry name" value="aa-tRNA-synth_Ia"/>
</dbReference>
<organism evidence="16 17">
    <name type="scientific">Ustilaginoidea virens</name>
    <name type="common">Rice false smut fungus</name>
    <name type="synonym">Villosiclava virens</name>
    <dbReference type="NCBI Taxonomy" id="1159556"/>
    <lineage>
        <taxon>Eukaryota</taxon>
        <taxon>Fungi</taxon>
        <taxon>Dikarya</taxon>
        <taxon>Ascomycota</taxon>
        <taxon>Pezizomycotina</taxon>
        <taxon>Sordariomycetes</taxon>
        <taxon>Hypocreomycetidae</taxon>
        <taxon>Hypocreales</taxon>
        <taxon>Clavicipitaceae</taxon>
        <taxon>Ustilaginoidea</taxon>
    </lineage>
</organism>
<dbReference type="FunFam" id="3.40.50.620:FF:000003">
    <property type="entry name" value="Leucine--tRNA ligase"/>
    <property type="match status" value="1"/>
</dbReference>
<evidence type="ECO:0000256" key="1">
    <source>
        <dbReference type="ARBA" id="ARBA00004305"/>
    </source>
</evidence>
<evidence type="ECO:0000256" key="9">
    <source>
        <dbReference type="ARBA" id="ARBA00030520"/>
    </source>
</evidence>
<dbReference type="PRINTS" id="PR00985">
    <property type="entry name" value="TRNASYNTHLEU"/>
</dbReference>
<comment type="catalytic activity">
    <reaction evidence="10">
        <text>tRNA(Leu) + L-leucine + ATP = L-leucyl-tRNA(Leu) + AMP + diphosphate</text>
        <dbReference type="Rhea" id="RHEA:11688"/>
        <dbReference type="Rhea" id="RHEA-COMP:9613"/>
        <dbReference type="Rhea" id="RHEA-COMP:9622"/>
        <dbReference type="ChEBI" id="CHEBI:30616"/>
        <dbReference type="ChEBI" id="CHEBI:33019"/>
        <dbReference type="ChEBI" id="CHEBI:57427"/>
        <dbReference type="ChEBI" id="CHEBI:78442"/>
        <dbReference type="ChEBI" id="CHEBI:78494"/>
        <dbReference type="ChEBI" id="CHEBI:456215"/>
        <dbReference type="EC" id="6.1.1.4"/>
    </reaction>
</comment>
<comment type="similarity">
    <text evidence="2 11">Belongs to the class-I aminoacyl-tRNA synthetase family.</text>
</comment>
<dbReference type="GO" id="GO:0004823">
    <property type="term" value="F:leucine-tRNA ligase activity"/>
    <property type="evidence" value="ECO:0007669"/>
    <property type="project" value="UniProtKB-EC"/>
</dbReference>
<dbReference type="Gene3D" id="3.40.50.620">
    <property type="entry name" value="HUPs"/>
    <property type="match status" value="2"/>
</dbReference>
<evidence type="ECO:0000259" key="13">
    <source>
        <dbReference type="Pfam" id="PF08264"/>
    </source>
</evidence>
<evidence type="ECO:0000256" key="5">
    <source>
        <dbReference type="ARBA" id="ARBA00022741"/>
    </source>
</evidence>
<dbReference type="PANTHER" id="PTHR43740">
    <property type="entry name" value="LEUCYL-TRNA SYNTHETASE"/>
    <property type="match status" value="1"/>
</dbReference>
<dbReference type="Gene3D" id="1.10.730.10">
    <property type="entry name" value="Isoleucyl-tRNA Synthetase, Domain 1"/>
    <property type="match status" value="1"/>
</dbReference>
<keyword evidence="5 11" id="KW-0547">Nucleotide-binding</keyword>
<dbReference type="Proteomes" id="UP000027002">
    <property type="component" value="Chromosome 2"/>
</dbReference>
<feature type="domain" description="Methionyl/Valyl/Leucyl/Isoleucyl-tRNA synthetase anticodon-binding" evidence="13">
    <location>
        <begin position="794"/>
        <end position="915"/>
    </location>
</feature>
<evidence type="ECO:0000313" key="16">
    <source>
        <dbReference type="EMBL" id="QUC18869.1"/>
    </source>
</evidence>
<dbReference type="InterPro" id="IPR013155">
    <property type="entry name" value="M/V/L/I-tRNA-synth_anticd-bd"/>
</dbReference>
<evidence type="ECO:0000256" key="3">
    <source>
        <dbReference type="ARBA" id="ARBA00013164"/>
    </source>
</evidence>
<dbReference type="SUPFAM" id="SSF52374">
    <property type="entry name" value="Nucleotidylyl transferase"/>
    <property type="match status" value="1"/>
</dbReference>
<dbReference type="InterPro" id="IPR002302">
    <property type="entry name" value="Leu-tRNA-ligase"/>
</dbReference>
<dbReference type="Pfam" id="PF08264">
    <property type="entry name" value="Anticodon_1"/>
    <property type="match status" value="1"/>
</dbReference>
<reference evidence="16" key="1">
    <citation type="submission" date="2020-03" db="EMBL/GenBank/DDBJ databases">
        <title>A mixture of massive structural variations and highly conserved coding sequences in Ustilaginoidea virens genome.</title>
        <authorList>
            <person name="Zhang K."/>
            <person name="Zhao Z."/>
            <person name="Zhang Z."/>
            <person name="Li Y."/>
            <person name="Hsiang T."/>
            <person name="Sun W."/>
        </authorList>
    </citation>
    <scope>NUCLEOTIDE SEQUENCE</scope>
    <source>
        <strain evidence="16">UV-8b</strain>
    </source>
</reference>
<dbReference type="InterPro" id="IPR001412">
    <property type="entry name" value="aa-tRNA-synth_I_CS"/>
</dbReference>
<dbReference type="Pfam" id="PF09334">
    <property type="entry name" value="tRNA-synt_1g"/>
    <property type="match status" value="1"/>
</dbReference>
<gene>
    <name evidence="16" type="ORF">UV8b_03110</name>
</gene>
<evidence type="ECO:0000259" key="14">
    <source>
        <dbReference type="Pfam" id="PF09334"/>
    </source>
</evidence>
<evidence type="ECO:0000259" key="12">
    <source>
        <dbReference type="Pfam" id="PF00133"/>
    </source>
</evidence>
<evidence type="ECO:0000256" key="8">
    <source>
        <dbReference type="ARBA" id="ARBA00023146"/>
    </source>
</evidence>
<evidence type="ECO:0000256" key="7">
    <source>
        <dbReference type="ARBA" id="ARBA00022917"/>
    </source>
</evidence>
<proteinExistence type="inferred from homology"/>
<protein>
    <recommendedName>
        <fullName evidence="3">leucine--tRNA ligase</fullName>
        <ecNumber evidence="3">6.1.1.4</ecNumber>
    </recommendedName>
    <alternativeName>
        <fullName evidence="9">Leucyl-tRNA synthetase</fullName>
    </alternativeName>
</protein>
<dbReference type="InterPro" id="IPR009080">
    <property type="entry name" value="tRNAsynth_Ia_anticodon-bd"/>
</dbReference>
<dbReference type="EC" id="6.1.1.4" evidence="3"/>
<evidence type="ECO:0000256" key="10">
    <source>
        <dbReference type="ARBA" id="ARBA00047469"/>
    </source>
</evidence>
<evidence type="ECO:0000256" key="2">
    <source>
        <dbReference type="ARBA" id="ARBA00005594"/>
    </source>
</evidence>
<dbReference type="PANTHER" id="PTHR43740:SF2">
    <property type="entry name" value="LEUCINE--TRNA LIGASE, MITOCHONDRIAL"/>
    <property type="match status" value="1"/>
</dbReference>
<keyword evidence="7 11" id="KW-0648">Protein biosynthesis</keyword>
<dbReference type="Pfam" id="PF00133">
    <property type="entry name" value="tRNA-synt_1"/>
    <property type="match status" value="2"/>
</dbReference>
<keyword evidence="4 11" id="KW-0436">Ligase</keyword>
<dbReference type="GO" id="GO:0006429">
    <property type="term" value="P:leucyl-tRNA aminoacylation"/>
    <property type="evidence" value="ECO:0007669"/>
    <property type="project" value="InterPro"/>
</dbReference>
<evidence type="ECO:0000256" key="4">
    <source>
        <dbReference type="ARBA" id="ARBA00022598"/>
    </source>
</evidence>
<dbReference type="CDD" id="cd00812">
    <property type="entry name" value="LeuRS_core"/>
    <property type="match status" value="1"/>
</dbReference>
<dbReference type="Pfam" id="PF13603">
    <property type="entry name" value="tRNA-synt_1_2"/>
    <property type="match status" value="1"/>
</dbReference>
<feature type="domain" description="Aminoacyl-tRNA synthetase class Ia" evidence="12">
    <location>
        <begin position="492"/>
        <end position="657"/>
    </location>
</feature>
<evidence type="ECO:0000256" key="6">
    <source>
        <dbReference type="ARBA" id="ARBA00022840"/>
    </source>
</evidence>
<evidence type="ECO:0000259" key="15">
    <source>
        <dbReference type="Pfam" id="PF13603"/>
    </source>
</evidence>
<feature type="domain" description="Aminoacyl-tRNA synthetase class Ia" evidence="12">
    <location>
        <begin position="697"/>
        <end position="737"/>
    </location>
</feature>
<dbReference type="InterPro" id="IPR025709">
    <property type="entry name" value="Leu_tRNA-synth_edit"/>
</dbReference>
<dbReference type="NCBIfam" id="TIGR00396">
    <property type="entry name" value="leuS_bact"/>
    <property type="match status" value="1"/>
</dbReference>
<dbReference type="GeneID" id="66063888"/>
<dbReference type="FunFam" id="1.10.730.10:FF:000002">
    <property type="entry name" value="Leucine--tRNA ligase"/>
    <property type="match status" value="1"/>
</dbReference>
<keyword evidence="17" id="KW-1185">Reference proteome</keyword>
<dbReference type="KEGG" id="uvi:66063888"/>
<feature type="domain" description="Leucyl-tRNA synthetase editing" evidence="15">
    <location>
        <begin position="283"/>
        <end position="478"/>
    </location>
</feature>
<sequence>MYATCAKLRTCKGVSPALRAAFHGVSRNGNGSGARHPQLRASTVWSPSSRRWYAVDLNSLDSKWRQKWKEEEAAPRLQRKVATPQQDNRPGTKYVLPMFPYPSGSLHLGHLRVYTIADVVARYHRLQGDDVLLPMGWDAFGLPAENAALERGIAPGDWTRTNIAKMREQLDVMNGSWDWSREVTACEPDFYKHTQKLFLMLHERGLAYQAEAEVNYDPIDKTVLANEQVDASGCSWRSGAKVEKKKLKQWFFRTSAYRDALLRDLDELAKGNAWPERVISQQKNWLGKSTGAMVKFPIMALGGVNVGAAIEVFTTRPDTLFGVQYIALAASHPVVGQLAQSDAELQAFLDTLPGLPPDSKVGYLLPQLRAINPLAYHDDTPDATKASLPIYVAPYVLGDYGEGAVMGVPGHDVRDHSFWKTHHADQPIRMVLAASEDESTTVFPYERPFVAHGVMTQHSGAFKGKLSQEAGQTMVRMLEAANLAKPVERWRLRDWLISRQRYWGTPIPIIHCDSCGAVPVPDGDLPVKLPTVPEHWSGGKTGNPLESLAEFVKADCPKCKGPARRDTDTMDTFVDSSWYYARFADPHNAEQLFSPEASKILPVDTYIGGIEHAILHLLYARFIYKFLASTPLMAGFTEQTSSSAEPFKRLITQGMVHGKTYINPDNGAFLKPSEVDLSDPASPKVVATGADATVAFEKMSKSKHNGVDPTEFIAKYGADATRAHMLFQAPVGDVLNWDEAKISGVTRWLQRLHDQVVALSASPEEPGQARDLLESSFQKVGSMSARELAQWDADTALWRHVQRTIASVTHSYDDVYSLNTIVSDLMSLTNALLSSKADDNYKRHATSTLTKLLAPIAPAFAEECWSVLHPSRGSVFSTTRFPTQDGTLGSAMLQPRKQPCAVQINGKVRGVVDVAPPPAGLQGDELKQWMITAILDSQLGKERFSGGKYDLKKAKTAIAVRGGRVMSFVV</sequence>
<comment type="subcellular location">
    <subcellularLocation>
        <location evidence="1">Mitochondrion matrix</location>
    </subcellularLocation>
</comment>
<dbReference type="FunFam" id="3.40.50.620:FF:000100">
    <property type="entry name" value="probable leucine--tRNA ligase, mitochondrial"/>
    <property type="match status" value="1"/>
</dbReference>
<feature type="domain" description="Methionyl/Leucyl tRNA synthetase" evidence="14">
    <location>
        <begin position="98"/>
        <end position="231"/>
    </location>
</feature>
<dbReference type="FunFam" id="3.90.740.10:FF:000034">
    <property type="entry name" value="Leucine--tRNA ligase, mitochondrial"/>
    <property type="match status" value="1"/>
</dbReference>
<dbReference type="AlphaFoldDB" id="A0A8E5HPT6"/>
<dbReference type="SUPFAM" id="SSF50677">
    <property type="entry name" value="ValRS/IleRS/LeuRS editing domain"/>
    <property type="match status" value="1"/>
</dbReference>
<name>A0A8E5HPT6_USTVR</name>
<keyword evidence="6 11" id="KW-0067">ATP-binding</keyword>
<dbReference type="OrthoDB" id="15954at2759"/>